<protein>
    <recommendedName>
        <fullName evidence="4">Secreted protein</fullName>
    </recommendedName>
</protein>
<dbReference type="AlphaFoldDB" id="A0AAV7MGD1"/>
<evidence type="ECO:0000313" key="3">
    <source>
        <dbReference type="Proteomes" id="UP001066276"/>
    </source>
</evidence>
<evidence type="ECO:0000256" key="1">
    <source>
        <dbReference type="SAM" id="SignalP"/>
    </source>
</evidence>
<dbReference type="EMBL" id="JANPWB010000013">
    <property type="protein sequence ID" value="KAJ1102810.1"/>
    <property type="molecule type" value="Genomic_DNA"/>
</dbReference>
<keyword evidence="3" id="KW-1185">Reference proteome</keyword>
<dbReference type="Proteomes" id="UP001066276">
    <property type="component" value="Chromosome 9"/>
</dbReference>
<comment type="caution">
    <text evidence="2">The sequence shown here is derived from an EMBL/GenBank/DDBJ whole genome shotgun (WGS) entry which is preliminary data.</text>
</comment>
<accession>A0AAV7MGD1</accession>
<feature type="chain" id="PRO_5043720260" description="Secreted protein" evidence="1">
    <location>
        <begin position="23"/>
        <end position="89"/>
    </location>
</feature>
<reference evidence="2" key="1">
    <citation type="journal article" date="2022" name="bioRxiv">
        <title>Sequencing and chromosome-scale assembly of the giantPleurodeles waltlgenome.</title>
        <authorList>
            <person name="Brown T."/>
            <person name="Elewa A."/>
            <person name="Iarovenko S."/>
            <person name="Subramanian E."/>
            <person name="Araus A.J."/>
            <person name="Petzold A."/>
            <person name="Susuki M."/>
            <person name="Suzuki K.-i.T."/>
            <person name="Hayashi T."/>
            <person name="Toyoda A."/>
            <person name="Oliveira C."/>
            <person name="Osipova E."/>
            <person name="Leigh N.D."/>
            <person name="Simon A."/>
            <person name="Yun M.H."/>
        </authorList>
    </citation>
    <scope>NUCLEOTIDE SEQUENCE</scope>
    <source>
        <strain evidence="2">20211129_DDA</strain>
        <tissue evidence="2">Liver</tissue>
    </source>
</reference>
<gene>
    <name evidence="2" type="ORF">NDU88_000252</name>
</gene>
<feature type="signal peptide" evidence="1">
    <location>
        <begin position="1"/>
        <end position="22"/>
    </location>
</feature>
<name>A0AAV7MGD1_PLEWA</name>
<keyword evidence="1" id="KW-0732">Signal</keyword>
<sequence length="89" mass="9112">MTSRFMGCQALVLGFGVPLPAASGGARLWGAIISFFMGSSALGCNHQLLGFGVPSAAASRGAWLWCSVVGCHHQLLHGLLCYGVPPPAA</sequence>
<evidence type="ECO:0008006" key="4">
    <source>
        <dbReference type="Google" id="ProtNLM"/>
    </source>
</evidence>
<proteinExistence type="predicted"/>
<organism evidence="2 3">
    <name type="scientific">Pleurodeles waltl</name>
    <name type="common">Iberian ribbed newt</name>
    <dbReference type="NCBI Taxonomy" id="8319"/>
    <lineage>
        <taxon>Eukaryota</taxon>
        <taxon>Metazoa</taxon>
        <taxon>Chordata</taxon>
        <taxon>Craniata</taxon>
        <taxon>Vertebrata</taxon>
        <taxon>Euteleostomi</taxon>
        <taxon>Amphibia</taxon>
        <taxon>Batrachia</taxon>
        <taxon>Caudata</taxon>
        <taxon>Salamandroidea</taxon>
        <taxon>Salamandridae</taxon>
        <taxon>Pleurodelinae</taxon>
        <taxon>Pleurodeles</taxon>
    </lineage>
</organism>
<evidence type="ECO:0000313" key="2">
    <source>
        <dbReference type="EMBL" id="KAJ1102810.1"/>
    </source>
</evidence>